<feature type="transmembrane region" description="Helical" evidence="1">
    <location>
        <begin position="27"/>
        <end position="55"/>
    </location>
</feature>
<dbReference type="InterPro" id="IPR037185">
    <property type="entry name" value="EmrE-like"/>
</dbReference>
<dbReference type="SUPFAM" id="SSF103481">
    <property type="entry name" value="Multidrug resistance efflux transporter EmrE"/>
    <property type="match status" value="1"/>
</dbReference>
<keyword evidence="1" id="KW-1133">Transmembrane helix</keyword>
<keyword evidence="1" id="KW-0472">Membrane</keyword>
<reference evidence="2" key="1">
    <citation type="journal article" date="2021" name="PeerJ">
        <title>Extensive microbial diversity within the chicken gut microbiome revealed by metagenomics and culture.</title>
        <authorList>
            <person name="Gilroy R."/>
            <person name="Ravi A."/>
            <person name="Getino M."/>
            <person name="Pursley I."/>
            <person name="Horton D.L."/>
            <person name="Alikhan N.F."/>
            <person name="Baker D."/>
            <person name="Gharbi K."/>
            <person name="Hall N."/>
            <person name="Watson M."/>
            <person name="Adriaenssens E.M."/>
            <person name="Foster-Nyarko E."/>
            <person name="Jarju S."/>
            <person name="Secka A."/>
            <person name="Antonio M."/>
            <person name="Oren A."/>
            <person name="Chaudhuri R.R."/>
            <person name="La Ragione R."/>
            <person name="Hildebrand F."/>
            <person name="Pallen M.J."/>
        </authorList>
    </citation>
    <scope>NUCLEOTIDE SEQUENCE</scope>
    <source>
        <strain evidence="2">ChiGjej2B2-19336</strain>
    </source>
</reference>
<feature type="transmembrane region" description="Helical" evidence="1">
    <location>
        <begin position="166"/>
        <end position="183"/>
    </location>
</feature>
<evidence type="ECO:0000256" key="1">
    <source>
        <dbReference type="SAM" id="Phobius"/>
    </source>
</evidence>
<dbReference type="EMBL" id="DYZA01000039">
    <property type="protein sequence ID" value="HJD96447.1"/>
    <property type="molecule type" value="Genomic_DNA"/>
</dbReference>
<dbReference type="RefSeq" id="WP_304120767.1">
    <property type="nucleotide sequence ID" value="NZ_DYZA01000039.1"/>
</dbReference>
<feature type="transmembrane region" description="Helical" evidence="1">
    <location>
        <begin position="270"/>
        <end position="288"/>
    </location>
</feature>
<feature type="transmembrane region" description="Helical" evidence="1">
    <location>
        <begin position="195"/>
        <end position="220"/>
    </location>
</feature>
<evidence type="ECO:0008006" key="4">
    <source>
        <dbReference type="Google" id="ProtNLM"/>
    </source>
</evidence>
<reference evidence="2" key="2">
    <citation type="submission" date="2021-09" db="EMBL/GenBank/DDBJ databases">
        <authorList>
            <person name="Gilroy R."/>
        </authorList>
    </citation>
    <scope>NUCLEOTIDE SEQUENCE</scope>
    <source>
        <strain evidence="2">ChiGjej2B2-19336</strain>
    </source>
</reference>
<protein>
    <recommendedName>
        <fullName evidence="4">EamA family transporter</fullName>
    </recommendedName>
</protein>
<organism evidence="2 3">
    <name type="scientific">Mailhella massiliensis</name>
    <dbReference type="NCBI Taxonomy" id="1903261"/>
    <lineage>
        <taxon>Bacteria</taxon>
        <taxon>Pseudomonadati</taxon>
        <taxon>Thermodesulfobacteriota</taxon>
        <taxon>Desulfovibrionia</taxon>
        <taxon>Desulfovibrionales</taxon>
        <taxon>Desulfovibrionaceae</taxon>
        <taxon>Mailhella</taxon>
    </lineage>
</organism>
<keyword evidence="1" id="KW-0812">Transmembrane</keyword>
<evidence type="ECO:0000313" key="3">
    <source>
        <dbReference type="Proteomes" id="UP000698963"/>
    </source>
</evidence>
<accession>A0A921AU63</accession>
<feature type="transmembrane region" description="Helical" evidence="1">
    <location>
        <begin position="67"/>
        <end position="91"/>
    </location>
</feature>
<dbReference type="Proteomes" id="UP000698963">
    <property type="component" value="Unassembled WGS sequence"/>
</dbReference>
<proteinExistence type="predicted"/>
<gene>
    <name evidence="2" type="ORF">K8W16_02220</name>
</gene>
<comment type="caution">
    <text evidence="2">The sequence shown here is derived from an EMBL/GenBank/DDBJ whole genome shotgun (WGS) entry which is preliminary data.</text>
</comment>
<feature type="transmembrane region" description="Helical" evidence="1">
    <location>
        <begin position="112"/>
        <end position="133"/>
    </location>
</feature>
<dbReference type="AlphaFoldDB" id="A0A921AU63"/>
<feature type="transmembrane region" description="Helical" evidence="1">
    <location>
        <begin position="300"/>
        <end position="320"/>
    </location>
</feature>
<evidence type="ECO:0000313" key="2">
    <source>
        <dbReference type="EMBL" id="HJD96447.1"/>
    </source>
</evidence>
<feature type="transmembrane region" description="Helical" evidence="1">
    <location>
        <begin position="241"/>
        <end position="264"/>
    </location>
</feature>
<name>A0A921AU63_9BACT</name>
<feature type="transmembrane region" description="Helical" evidence="1">
    <location>
        <begin position="332"/>
        <end position="355"/>
    </location>
</feature>
<sequence length="361" mass="38086">MAQTSGAPNLAAAAAKKRLADGFRRRGIITAIMSGVTYGNYTAFMTLAMSVGIWASWYGENSGFTPFAVAFMLSALGAALTDTFSAVWALLIAAWKGKLGDFYRSFKTKPGAILACAALIGGPFASTAYVIGLQQAGSIVVPISALCPAIGAILARILFKQPLTARMLLGIAICFGASALIGMSSMGGTEAHPNMMIGLLFGFGAALGWGIEGCVGGYASSMIDPEVSIAIREVTNGLSNLIIMVPILALIGEADGFQIIGQALCDGESLKFFIIGGFACYWGFMLWYKGNAMCGAALGMACNGMFSFWGPFFCWIWIGLVFGIEGWDMPLIAWIAAVLMIIGIFTIATNPLAFFMKKEED</sequence>
<feature type="transmembrane region" description="Helical" evidence="1">
    <location>
        <begin position="139"/>
        <end position="159"/>
    </location>
</feature>